<gene>
    <name evidence="3" type="ORF">GCM10025865_08600</name>
</gene>
<dbReference type="Gene3D" id="3.20.20.380">
    <property type="entry name" value="Copper homeostasis (CutC) domain"/>
    <property type="match status" value="1"/>
</dbReference>
<dbReference type="EMBL" id="AP027729">
    <property type="protein sequence ID" value="BDZ41561.1"/>
    <property type="molecule type" value="Genomic_DNA"/>
</dbReference>
<dbReference type="PANTHER" id="PTHR12598">
    <property type="entry name" value="COPPER HOMEOSTASIS PROTEIN CUTC"/>
    <property type="match status" value="1"/>
</dbReference>
<dbReference type="Pfam" id="PF03932">
    <property type="entry name" value="CutC"/>
    <property type="match status" value="1"/>
</dbReference>
<comment type="similarity">
    <text evidence="1">Belongs to the CutC family.</text>
</comment>
<dbReference type="InterPro" id="IPR036822">
    <property type="entry name" value="CutC-like_dom_sf"/>
</dbReference>
<protein>
    <recommendedName>
        <fullName evidence="2">Copper homeostasis protein cutC homolog</fullName>
    </recommendedName>
</protein>
<evidence type="ECO:0000256" key="1">
    <source>
        <dbReference type="ARBA" id="ARBA00007768"/>
    </source>
</evidence>
<evidence type="ECO:0000256" key="2">
    <source>
        <dbReference type="ARBA" id="ARBA00019014"/>
    </source>
</evidence>
<keyword evidence="4" id="KW-1185">Reference proteome</keyword>
<reference evidence="4" key="1">
    <citation type="journal article" date="2019" name="Int. J. Syst. Evol. Microbiol.">
        <title>The Global Catalogue of Microorganisms (GCM) 10K type strain sequencing project: providing services to taxonomists for standard genome sequencing and annotation.</title>
        <authorList>
            <consortium name="The Broad Institute Genomics Platform"/>
            <consortium name="The Broad Institute Genome Sequencing Center for Infectious Disease"/>
            <person name="Wu L."/>
            <person name="Ma J."/>
        </authorList>
    </citation>
    <scope>NUCLEOTIDE SEQUENCE [LARGE SCALE GENOMIC DNA]</scope>
    <source>
        <strain evidence="4">NBRC 108565</strain>
    </source>
</reference>
<proteinExistence type="inferred from homology"/>
<dbReference type="InterPro" id="IPR005627">
    <property type="entry name" value="CutC-like"/>
</dbReference>
<name>A0ABM8G0I2_9CELL</name>
<dbReference type="SUPFAM" id="SSF110395">
    <property type="entry name" value="CutC-like"/>
    <property type="match status" value="1"/>
</dbReference>
<accession>A0ABM8G0I2</accession>
<dbReference type="PANTHER" id="PTHR12598:SF0">
    <property type="entry name" value="COPPER HOMEOSTASIS PROTEIN CUTC HOMOLOG"/>
    <property type="match status" value="1"/>
</dbReference>
<evidence type="ECO:0000313" key="3">
    <source>
        <dbReference type="EMBL" id="BDZ41561.1"/>
    </source>
</evidence>
<dbReference type="RefSeq" id="WP_350227674.1">
    <property type="nucleotide sequence ID" value="NZ_AP027729.1"/>
</dbReference>
<organism evidence="3 4">
    <name type="scientific">Paraoerskovia sediminicola</name>
    <dbReference type="NCBI Taxonomy" id="1138587"/>
    <lineage>
        <taxon>Bacteria</taxon>
        <taxon>Bacillati</taxon>
        <taxon>Actinomycetota</taxon>
        <taxon>Actinomycetes</taxon>
        <taxon>Micrococcales</taxon>
        <taxon>Cellulomonadaceae</taxon>
        <taxon>Paraoerskovia</taxon>
    </lineage>
</organism>
<sequence length="177" mass="17655">MLDREELDVCERDIATAVDAGADGVVVGALTSEGRVDERALESFVLAADGAEVTFHRAVDVVEDVDAAVDALVRAGVTRVLTSGGAARAIDGVDRLAAMVERAAGRLQVMAGGGVRPQDVAALRAAGVDAVHLSAKRDVPDPGGPGGGAGAGYETTDPEIALAAARALTDAAASVVG</sequence>
<dbReference type="Proteomes" id="UP001321475">
    <property type="component" value="Chromosome"/>
</dbReference>
<evidence type="ECO:0000313" key="4">
    <source>
        <dbReference type="Proteomes" id="UP001321475"/>
    </source>
</evidence>